<dbReference type="SUPFAM" id="SSF50129">
    <property type="entry name" value="GroES-like"/>
    <property type="match status" value="1"/>
</dbReference>
<evidence type="ECO:0000256" key="2">
    <source>
        <dbReference type="ARBA" id="ARBA00008072"/>
    </source>
</evidence>
<evidence type="ECO:0000256" key="6">
    <source>
        <dbReference type="ARBA" id="ARBA00023002"/>
    </source>
</evidence>
<dbReference type="GO" id="GO:0008270">
    <property type="term" value="F:zinc ion binding"/>
    <property type="evidence" value="ECO:0007669"/>
    <property type="project" value="InterPro"/>
</dbReference>
<evidence type="ECO:0000313" key="9">
    <source>
        <dbReference type="Proteomes" id="UP000193827"/>
    </source>
</evidence>
<dbReference type="RefSeq" id="WP_085892028.1">
    <property type="nucleotide sequence ID" value="NZ_FWFL01000004.1"/>
</dbReference>
<dbReference type="PANTHER" id="PTHR42940">
    <property type="entry name" value="ALCOHOL DEHYDROGENASE 1-RELATED"/>
    <property type="match status" value="1"/>
</dbReference>
<dbReference type="Gene3D" id="3.90.180.10">
    <property type="entry name" value="Medium-chain alcohol dehydrogenases, catalytic domain"/>
    <property type="match status" value="1"/>
</dbReference>
<name>A0A1Y5SBR1_9RHOB</name>
<dbReference type="Pfam" id="PF08240">
    <property type="entry name" value="ADH_N"/>
    <property type="match status" value="1"/>
</dbReference>
<dbReference type="SUPFAM" id="SSF51735">
    <property type="entry name" value="NAD(P)-binding Rossmann-fold domains"/>
    <property type="match status" value="1"/>
</dbReference>
<evidence type="ECO:0000256" key="4">
    <source>
        <dbReference type="ARBA" id="ARBA00022723"/>
    </source>
</evidence>
<dbReference type="GO" id="GO:0004022">
    <property type="term" value="F:alcohol dehydrogenase (NAD+) activity"/>
    <property type="evidence" value="ECO:0007669"/>
    <property type="project" value="UniProtKB-EC"/>
</dbReference>
<proteinExistence type="inferred from homology"/>
<evidence type="ECO:0000256" key="1">
    <source>
        <dbReference type="ARBA" id="ARBA00001947"/>
    </source>
</evidence>
<evidence type="ECO:0000256" key="5">
    <source>
        <dbReference type="ARBA" id="ARBA00022833"/>
    </source>
</evidence>
<dbReference type="AlphaFoldDB" id="A0A1Y5SBR1"/>
<organism evidence="8 9">
    <name type="scientific">Roseovarius litorisediminis</name>
    <dbReference type="NCBI Taxonomy" id="1312363"/>
    <lineage>
        <taxon>Bacteria</taxon>
        <taxon>Pseudomonadati</taxon>
        <taxon>Pseudomonadota</taxon>
        <taxon>Alphaproteobacteria</taxon>
        <taxon>Rhodobacterales</taxon>
        <taxon>Roseobacteraceae</taxon>
        <taxon>Roseovarius</taxon>
    </lineage>
</organism>
<evidence type="ECO:0000259" key="7">
    <source>
        <dbReference type="SMART" id="SM00829"/>
    </source>
</evidence>
<dbReference type="InterPro" id="IPR011032">
    <property type="entry name" value="GroES-like_sf"/>
</dbReference>
<dbReference type="EMBL" id="FWFL01000004">
    <property type="protein sequence ID" value="SLN37130.1"/>
    <property type="molecule type" value="Genomic_DNA"/>
</dbReference>
<dbReference type="OrthoDB" id="5295340at2"/>
<dbReference type="InterPro" id="IPR014187">
    <property type="entry name" value="ADH_Zn_typ-2"/>
</dbReference>
<keyword evidence="6 8" id="KW-0560">Oxidoreductase</keyword>
<dbReference type="InterPro" id="IPR002328">
    <property type="entry name" value="ADH_Zn_CS"/>
</dbReference>
<dbReference type="Proteomes" id="UP000193827">
    <property type="component" value="Unassembled WGS sequence"/>
</dbReference>
<comment type="cofactor">
    <cofactor evidence="1">
        <name>Zn(2+)</name>
        <dbReference type="ChEBI" id="CHEBI:29105"/>
    </cofactor>
</comment>
<dbReference type="PROSITE" id="PS00059">
    <property type="entry name" value="ADH_ZINC"/>
    <property type="match status" value="1"/>
</dbReference>
<sequence length="327" mass="35123">MRAMVLREGASSLVLEQLAPPGCGPRQVRLRVEACGVCRTDLHIVDGDLKKPVFPLIPGHEIVGRITETGPDVRGLTLGQRVGVPWLGQTCGQCQYCRMGRENLCDAPGFTGYTLNGGYAEECVADAAYVFPLPQDVEPAGLAPLLCAGLIGYRSYRMAGDAGRLGFYGFGAAAHILVQIAAWQGREVYAFTRPGDLAGQEFARQLGAVWAGGSDQRPDVALDAAILFAPVGALVPRALKTLRKGGRVVCAGIHMSDIPSFPYADLWHERQVMSVANLTRQDGDEFFPLAQKADVRTHTTPYPLEKANEALDDLRAGRLKGAAVLLP</sequence>
<reference evidence="8" key="1">
    <citation type="submission" date="2017-03" db="EMBL/GenBank/DDBJ databases">
        <authorList>
            <person name="Afonso C.L."/>
            <person name="Miller P.J."/>
            <person name="Scott M.A."/>
            <person name="Spackman E."/>
            <person name="Goraichik I."/>
            <person name="Dimitrov K.M."/>
            <person name="Suarez D.L."/>
            <person name="Swayne D.E."/>
        </authorList>
    </citation>
    <scope>NUCLEOTIDE SEQUENCE [LARGE SCALE GENOMIC DNA]</scope>
    <source>
        <strain evidence="8">CECT 8287</strain>
    </source>
</reference>
<dbReference type="InterPro" id="IPR020843">
    <property type="entry name" value="ER"/>
</dbReference>
<dbReference type="NCBIfam" id="TIGR02822">
    <property type="entry name" value="adh_fam_2"/>
    <property type="match status" value="1"/>
</dbReference>
<evidence type="ECO:0000256" key="3">
    <source>
        <dbReference type="ARBA" id="ARBA00013190"/>
    </source>
</evidence>
<dbReference type="InterPro" id="IPR013154">
    <property type="entry name" value="ADH-like_N"/>
</dbReference>
<keyword evidence="9" id="KW-1185">Reference proteome</keyword>
<accession>A0A1Y5SBR1</accession>
<comment type="similarity">
    <text evidence="2">Belongs to the zinc-containing alcohol dehydrogenase family.</text>
</comment>
<keyword evidence="5" id="KW-0862">Zinc</keyword>
<gene>
    <name evidence="8" type="primary">adh</name>
    <name evidence="8" type="ORF">PEL8287_01774</name>
</gene>
<protein>
    <recommendedName>
        <fullName evidence="3">alcohol dehydrogenase</fullName>
        <ecNumber evidence="3">1.1.1.1</ecNumber>
    </recommendedName>
</protein>
<dbReference type="EC" id="1.1.1.1" evidence="3"/>
<evidence type="ECO:0000313" key="8">
    <source>
        <dbReference type="EMBL" id="SLN37130.1"/>
    </source>
</evidence>
<dbReference type="CDD" id="cd08298">
    <property type="entry name" value="CAD2"/>
    <property type="match status" value="1"/>
</dbReference>
<feature type="domain" description="Enoyl reductase (ER)" evidence="7">
    <location>
        <begin position="9"/>
        <end position="325"/>
    </location>
</feature>
<dbReference type="SMART" id="SM00829">
    <property type="entry name" value="PKS_ER"/>
    <property type="match status" value="1"/>
</dbReference>
<keyword evidence="4" id="KW-0479">Metal-binding</keyword>
<dbReference type="InterPro" id="IPR036291">
    <property type="entry name" value="NAD(P)-bd_dom_sf"/>
</dbReference>
<dbReference type="Gene3D" id="3.40.50.720">
    <property type="entry name" value="NAD(P)-binding Rossmann-like Domain"/>
    <property type="match status" value="1"/>
</dbReference>
<dbReference type="PANTHER" id="PTHR42940:SF8">
    <property type="entry name" value="VACUOLAR PROTEIN SORTING-ASSOCIATED PROTEIN 11"/>
    <property type="match status" value="1"/>
</dbReference>
<dbReference type="GO" id="GO:0005737">
    <property type="term" value="C:cytoplasm"/>
    <property type="evidence" value="ECO:0007669"/>
    <property type="project" value="TreeGrafter"/>
</dbReference>